<dbReference type="Proteomes" id="UP001549921">
    <property type="component" value="Unassembled WGS sequence"/>
</dbReference>
<sequence length="665" mass="76084">MQRLVELINTTDDIELLVKLFTVLAVYLVSNDTLTYKGNIITNNNVYNKIYNVLSNGPSLKTAKTLHFITALLYQNEETEGPSRAQTLVLYAQNMIRISGCLSLMCNMFTSCMLHQETWRALCQCLAESCRKSRENQSYCSHLVPMGVQKCIQGNVEAMEMLTSLIHNHEYNTQLFVEANGITIFSRRETLLNDTSMQLLSSLVQNSTPEMLAMIHETVFLNLSHIKHVYGTQNGIGQWATIIWHHLNSRLKVTKGLDDRMDLNSDNDKELVHNESSVIDIGFLKPDDTAKLLQNVIREIHQYNTRNNAIQNIRQHSDNIKNTQQDNCTARVTADMNFLKTHWSQNKGFDRKISTNKSIKPSDPNLNEMSFSFLEQPSRGPNIGYLKNRKRFGSHMNRITSTHNTICGQVETKTNDMTNLHISQRDSTLSGASVSDREDPPSLLEFKPIYVSTPKKVAGRSKLNHLSKSSPRFLSRGRQNTLKKVDKTVKNLRKPKESVNPRKDLNNRSMTSRLFHAINDSCTTFVKTVKNIFKSKKNYSVKDQSASSPSACTRNSMEPSCSYSFTDYMRRRDALLSNETVESRPNFGEVHETENIKSCETCNDTVSLKYKVNNDHYLKETVTKLKLGINLYGCDFKKISKAMWPRDTYMTPEVLYNLYRKLILK</sequence>
<protein>
    <submittedName>
        <fullName evidence="1">Uncharacterized protein</fullName>
    </submittedName>
</protein>
<reference evidence="1 2" key="1">
    <citation type="submission" date="2024-06" db="EMBL/GenBank/DDBJ databases">
        <title>A chromosome-level genome assembly of beet webworm, Loxostege sticticalis.</title>
        <authorList>
            <person name="Zhang Y."/>
        </authorList>
    </citation>
    <scope>NUCLEOTIDE SEQUENCE [LARGE SCALE GENOMIC DNA]</scope>
    <source>
        <strain evidence="1">AQ028</strain>
        <tissue evidence="1">Male pupae</tissue>
    </source>
</reference>
<dbReference type="AlphaFoldDB" id="A0ABD0TLD6"/>
<proteinExistence type="predicted"/>
<evidence type="ECO:0000313" key="1">
    <source>
        <dbReference type="EMBL" id="KAL0850072.1"/>
    </source>
</evidence>
<comment type="caution">
    <text evidence="1">The sequence shown here is derived from an EMBL/GenBank/DDBJ whole genome shotgun (WGS) entry which is preliminary data.</text>
</comment>
<organism evidence="1 2">
    <name type="scientific">Loxostege sticticalis</name>
    <name type="common">Beet webworm moth</name>
    <dbReference type="NCBI Taxonomy" id="481309"/>
    <lineage>
        <taxon>Eukaryota</taxon>
        <taxon>Metazoa</taxon>
        <taxon>Ecdysozoa</taxon>
        <taxon>Arthropoda</taxon>
        <taxon>Hexapoda</taxon>
        <taxon>Insecta</taxon>
        <taxon>Pterygota</taxon>
        <taxon>Neoptera</taxon>
        <taxon>Endopterygota</taxon>
        <taxon>Lepidoptera</taxon>
        <taxon>Glossata</taxon>
        <taxon>Ditrysia</taxon>
        <taxon>Pyraloidea</taxon>
        <taxon>Crambidae</taxon>
        <taxon>Pyraustinae</taxon>
        <taxon>Loxostege</taxon>
    </lineage>
</organism>
<name>A0ABD0TLD6_LOXSC</name>
<gene>
    <name evidence="1" type="ORF">ABMA28_011967</name>
</gene>
<dbReference type="EMBL" id="JBEDNZ010000003">
    <property type="protein sequence ID" value="KAL0850072.1"/>
    <property type="molecule type" value="Genomic_DNA"/>
</dbReference>
<accession>A0ABD0TLD6</accession>
<evidence type="ECO:0000313" key="2">
    <source>
        <dbReference type="Proteomes" id="UP001549921"/>
    </source>
</evidence>